<evidence type="ECO:0000256" key="1">
    <source>
        <dbReference type="SAM" id="MobiDB-lite"/>
    </source>
</evidence>
<dbReference type="InParanoid" id="A0A1Z5RIU7"/>
<reference evidence="3" key="2">
    <citation type="journal article" date="2018" name="Plant J.">
        <title>The Sorghum bicolor reference genome: improved assembly, gene annotations, a transcriptome atlas, and signatures of genome organization.</title>
        <authorList>
            <person name="McCormick R.F."/>
            <person name="Truong S.K."/>
            <person name="Sreedasyam A."/>
            <person name="Jenkins J."/>
            <person name="Shu S."/>
            <person name="Sims D."/>
            <person name="Kennedy M."/>
            <person name="Amirebrahimi M."/>
            <person name="Weers B.D."/>
            <person name="McKinley B."/>
            <person name="Mattison A."/>
            <person name="Morishige D.T."/>
            <person name="Grimwood J."/>
            <person name="Schmutz J."/>
            <person name="Mullet J.E."/>
        </authorList>
    </citation>
    <scope>NUCLEOTIDE SEQUENCE [LARGE SCALE GENOMIC DNA]</scope>
    <source>
        <strain evidence="3">cv. BTx623</strain>
    </source>
</reference>
<dbReference type="Gramene" id="OQU83682">
    <property type="protein sequence ID" value="OQU83682"/>
    <property type="gene ID" value="SORBI_3005G160801"/>
</dbReference>
<protein>
    <submittedName>
        <fullName evidence="2">Uncharacterized protein</fullName>
    </submittedName>
</protein>
<dbReference type="AlphaFoldDB" id="A0A1Z5RIU7"/>
<sequence length="341" mass="35220">MSAATAAGRGKASSGARETFVGHQRPRATSAGRQRGPTAKCRGHRSRGQATNSRGHTSMHVRKATSGHGHTPTPPSADPAWFSGATGWPAGGAAASPPCAAGWRTAAMPRAPGAAVAKAPGAATTRAPNYLVWAWMVCQSGGKLRRATLSRAAHVAGSQSRAREAIHEAATGTRAPPLTGTSAGCAAQPLDGGRRRMRRREGRYRQAAWAGGRRAARHSPATGLLRGSGACKYRPELADSAVVRPSPTLPGPGAGAGAGAGPTPSARVLPPPTPTPSRPHHTHAIHAHDAALLTHHAAEPEPDPLRFPPARGRDGEPPPNPMHSCPRTRREETPSSSRLLS</sequence>
<feature type="region of interest" description="Disordered" evidence="1">
    <location>
        <begin position="242"/>
        <end position="341"/>
    </location>
</feature>
<evidence type="ECO:0000313" key="3">
    <source>
        <dbReference type="Proteomes" id="UP000000768"/>
    </source>
</evidence>
<reference evidence="2 3" key="1">
    <citation type="journal article" date="2009" name="Nature">
        <title>The Sorghum bicolor genome and the diversification of grasses.</title>
        <authorList>
            <person name="Paterson A.H."/>
            <person name="Bowers J.E."/>
            <person name="Bruggmann R."/>
            <person name="Dubchak I."/>
            <person name="Grimwood J."/>
            <person name="Gundlach H."/>
            <person name="Haberer G."/>
            <person name="Hellsten U."/>
            <person name="Mitros T."/>
            <person name="Poliakov A."/>
            <person name="Schmutz J."/>
            <person name="Spannagl M."/>
            <person name="Tang H."/>
            <person name="Wang X."/>
            <person name="Wicker T."/>
            <person name="Bharti A.K."/>
            <person name="Chapman J."/>
            <person name="Feltus F.A."/>
            <person name="Gowik U."/>
            <person name="Grigoriev I.V."/>
            <person name="Lyons E."/>
            <person name="Maher C.A."/>
            <person name="Martis M."/>
            <person name="Narechania A."/>
            <person name="Otillar R.P."/>
            <person name="Penning B.W."/>
            <person name="Salamov A.A."/>
            <person name="Wang Y."/>
            <person name="Zhang L."/>
            <person name="Carpita N.C."/>
            <person name="Freeling M."/>
            <person name="Gingle A.R."/>
            <person name="Hash C.T."/>
            <person name="Keller B."/>
            <person name="Klein P."/>
            <person name="Kresovich S."/>
            <person name="McCann M.C."/>
            <person name="Ming R."/>
            <person name="Peterson D.G."/>
            <person name="Mehboob-ur-Rahman"/>
            <person name="Ware D."/>
            <person name="Westhoff P."/>
            <person name="Mayer K.F."/>
            <person name="Messing J."/>
            <person name="Rokhsar D.S."/>
        </authorList>
    </citation>
    <scope>NUCLEOTIDE SEQUENCE [LARGE SCALE GENOMIC DNA]</scope>
    <source>
        <strain evidence="3">cv. BTx623</strain>
    </source>
</reference>
<dbReference type="EMBL" id="CM000764">
    <property type="protein sequence ID" value="OQU83682.1"/>
    <property type="molecule type" value="Genomic_DNA"/>
</dbReference>
<organism evidence="2 3">
    <name type="scientific">Sorghum bicolor</name>
    <name type="common">Sorghum</name>
    <name type="synonym">Sorghum vulgare</name>
    <dbReference type="NCBI Taxonomy" id="4558"/>
    <lineage>
        <taxon>Eukaryota</taxon>
        <taxon>Viridiplantae</taxon>
        <taxon>Streptophyta</taxon>
        <taxon>Embryophyta</taxon>
        <taxon>Tracheophyta</taxon>
        <taxon>Spermatophyta</taxon>
        <taxon>Magnoliopsida</taxon>
        <taxon>Liliopsida</taxon>
        <taxon>Poales</taxon>
        <taxon>Poaceae</taxon>
        <taxon>PACMAD clade</taxon>
        <taxon>Panicoideae</taxon>
        <taxon>Andropogonodae</taxon>
        <taxon>Andropogoneae</taxon>
        <taxon>Sorghinae</taxon>
        <taxon>Sorghum</taxon>
    </lineage>
</organism>
<gene>
    <name evidence="2" type="ORF">SORBI_3005G160801</name>
</gene>
<feature type="region of interest" description="Disordered" evidence="1">
    <location>
        <begin position="173"/>
        <end position="228"/>
    </location>
</feature>
<dbReference type="Proteomes" id="UP000000768">
    <property type="component" value="Chromosome 5"/>
</dbReference>
<proteinExistence type="predicted"/>
<accession>A0A1Z5RIU7</accession>
<evidence type="ECO:0000313" key="2">
    <source>
        <dbReference type="EMBL" id="OQU83682.1"/>
    </source>
</evidence>
<feature type="compositionally biased region" description="Low complexity" evidence="1">
    <location>
        <begin position="1"/>
        <end position="16"/>
    </location>
</feature>
<keyword evidence="3" id="KW-1185">Reference proteome</keyword>
<name>A0A1Z5RIU7_SORBI</name>
<feature type="region of interest" description="Disordered" evidence="1">
    <location>
        <begin position="1"/>
        <end position="97"/>
    </location>
</feature>
<feature type="compositionally biased region" description="Low complexity" evidence="1">
    <location>
        <begin position="84"/>
        <end position="97"/>
    </location>
</feature>